<dbReference type="AlphaFoldDB" id="A0A6M4GY19"/>
<keyword evidence="2" id="KW-1185">Reference proteome</keyword>
<dbReference type="Gene3D" id="3.40.50.2000">
    <property type="entry name" value="Glycogen Phosphorylase B"/>
    <property type="match status" value="2"/>
</dbReference>
<dbReference type="RefSeq" id="WP_171094093.1">
    <property type="nucleotide sequence ID" value="NZ_CP053069.1"/>
</dbReference>
<dbReference type="PANTHER" id="PTHR21015:SF22">
    <property type="entry name" value="GLYCOSYLTRANSFERASE"/>
    <property type="match status" value="1"/>
</dbReference>
<reference evidence="1 2" key="1">
    <citation type="submission" date="2020-04" db="EMBL/GenBank/DDBJ databases">
        <title>Usitatibacter rugosus gen. nov., sp. nov. and Usitatibacter palustris sp. nov., novel members of Usitatibacteraceae fam. nov. within the order Nitrosomonadales isolated from soil.</title>
        <authorList>
            <person name="Huber K.J."/>
            <person name="Neumann-Schaal M."/>
            <person name="Geppert A."/>
            <person name="Luckner M."/>
            <person name="Wanner G."/>
            <person name="Overmann J."/>
        </authorList>
    </citation>
    <scope>NUCLEOTIDE SEQUENCE [LARGE SCALE GENOMIC DNA]</scope>
    <source>
        <strain evidence="1 2">0125_3</strain>
    </source>
</reference>
<dbReference type="PANTHER" id="PTHR21015">
    <property type="entry name" value="UDP-N-ACETYLGLUCOSAMINE--N-ACETYLMURAMYL-(PENTAPEPTIDE) PYROPHOSPHORYL-UNDECAPRENOL N-ACETYLGLUCOSAMINE TRANSFERASE 1"/>
    <property type="match status" value="1"/>
</dbReference>
<dbReference type="SUPFAM" id="SSF53756">
    <property type="entry name" value="UDP-Glycosyltransferase/glycogen phosphorylase"/>
    <property type="match status" value="1"/>
</dbReference>
<gene>
    <name evidence="1" type="ORF">DSM104443_03234</name>
</gene>
<evidence type="ECO:0000313" key="1">
    <source>
        <dbReference type="EMBL" id="QJR12149.1"/>
    </source>
</evidence>
<dbReference type="GO" id="GO:0016757">
    <property type="term" value="F:glycosyltransferase activity"/>
    <property type="evidence" value="ECO:0007669"/>
    <property type="project" value="TreeGrafter"/>
</dbReference>
<dbReference type="KEGG" id="uru:DSM104443_03234"/>
<dbReference type="EMBL" id="CP053069">
    <property type="protein sequence ID" value="QJR12149.1"/>
    <property type="molecule type" value="Genomic_DNA"/>
</dbReference>
<name>A0A6M4GY19_9PROT</name>
<evidence type="ECO:0000313" key="2">
    <source>
        <dbReference type="Proteomes" id="UP000501534"/>
    </source>
</evidence>
<dbReference type="Proteomes" id="UP000501534">
    <property type="component" value="Chromosome"/>
</dbReference>
<protein>
    <recommendedName>
        <fullName evidence="3">UDP:flavonoid glycosyltransferase YjiC (YdhE family)</fullName>
    </recommendedName>
</protein>
<sequence>MARVLCAWEYGGDLGHIQRLTALAVALRDAGHEPALAFSNLQHAGATSRGFRCYAAPLTTGVERPNLSPASLASILLDLGFHDGGGIEGPVRAWLSLFELEKPDAIVADYAPVALLAARVAGIPAVTIGSGFSSPPSVHPLPSLRPWQAITEATLRGADEALTASANKALTALGARPLAQASEIFAARDDILCTFEELDPFGPREDAEYLGPLDESVPGEEVTWAGDRRPRVFAYLKPRYPGFMGLLAALEATAGEAIVVAPGLMAPQAQALSKPNVLVVPRAVSLAPVLADCDLCIGHAGLGLTSKALAAGVPMALLPMHLEQFLIARRVEALGVSSHVRPTPPDRPLPDPTPWIAGLLRDEERRAKAKVLSARFASHSPRASATRAAARVCAILGA</sequence>
<evidence type="ECO:0008006" key="3">
    <source>
        <dbReference type="Google" id="ProtNLM"/>
    </source>
</evidence>
<organism evidence="1 2">
    <name type="scientific">Usitatibacter rugosus</name>
    <dbReference type="NCBI Taxonomy" id="2732067"/>
    <lineage>
        <taxon>Bacteria</taxon>
        <taxon>Pseudomonadati</taxon>
        <taxon>Pseudomonadota</taxon>
        <taxon>Betaproteobacteria</taxon>
        <taxon>Nitrosomonadales</taxon>
        <taxon>Usitatibacteraceae</taxon>
        <taxon>Usitatibacter</taxon>
    </lineage>
</organism>
<accession>A0A6M4GY19</accession>
<proteinExistence type="predicted"/>